<evidence type="ECO:0000313" key="1">
    <source>
        <dbReference type="EMBL" id="CAB4134239.1"/>
    </source>
</evidence>
<organism evidence="2">
    <name type="scientific">uncultured Caudovirales phage</name>
    <dbReference type="NCBI Taxonomy" id="2100421"/>
    <lineage>
        <taxon>Viruses</taxon>
        <taxon>Duplodnaviria</taxon>
        <taxon>Heunggongvirae</taxon>
        <taxon>Uroviricota</taxon>
        <taxon>Caudoviricetes</taxon>
        <taxon>Peduoviridae</taxon>
        <taxon>Maltschvirus</taxon>
        <taxon>Maltschvirus maltsch</taxon>
    </lineage>
</organism>
<gene>
    <name evidence="2" type="ORF">UFOVP205_15</name>
    <name evidence="1" type="ORF">UFOVP267_39</name>
</gene>
<dbReference type="EMBL" id="LR798253">
    <property type="protein sequence ID" value="CAB5217729.1"/>
    <property type="molecule type" value="Genomic_DNA"/>
</dbReference>
<name>A0A6J7WI74_9CAUD</name>
<protein>
    <submittedName>
        <fullName evidence="2">Uncharacterized protein</fullName>
    </submittedName>
</protein>
<accession>A0A6J7WI74</accession>
<proteinExistence type="predicted"/>
<evidence type="ECO:0000313" key="2">
    <source>
        <dbReference type="EMBL" id="CAB5217729.1"/>
    </source>
</evidence>
<dbReference type="InterPro" id="IPR043876">
    <property type="entry name" value="DUF5856"/>
</dbReference>
<sequence>MNEEVAEFVAHLLHSSTVTHFMHWSTSSYANHVALGEYYAQIIDLVDEFAEAYMGKYEQLKKFPEEFHTEKDPVKYLENMKEFVEESRKELPQDTELQNLVDEIADLINSTLYKLRFLN</sequence>
<dbReference type="Pfam" id="PF19174">
    <property type="entry name" value="DUF5856"/>
    <property type="match status" value="1"/>
</dbReference>
<dbReference type="EMBL" id="LR796282">
    <property type="protein sequence ID" value="CAB4134239.1"/>
    <property type="molecule type" value="Genomic_DNA"/>
</dbReference>
<reference evidence="2" key="1">
    <citation type="submission" date="2020-05" db="EMBL/GenBank/DDBJ databases">
        <authorList>
            <person name="Chiriac C."/>
            <person name="Salcher M."/>
            <person name="Ghai R."/>
            <person name="Kavagutti S V."/>
        </authorList>
    </citation>
    <scope>NUCLEOTIDE SEQUENCE</scope>
</reference>